<evidence type="ECO:0000259" key="7">
    <source>
        <dbReference type="Pfam" id="PF13088"/>
    </source>
</evidence>
<reference evidence="9 10" key="1">
    <citation type="submission" date="2023-07" db="EMBL/GenBank/DDBJ databases">
        <title>Sorghum-associated microbial communities from plants grown in Nebraska, USA.</title>
        <authorList>
            <person name="Schachtman D."/>
        </authorList>
    </citation>
    <scope>NUCLEOTIDE SEQUENCE [LARGE SCALE GENOMIC DNA]</scope>
    <source>
        <strain evidence="9 10">CC258</strain>
    </source>
</reference>
<dbReference type="InterPro" id="IPR036156">
    <property type="entry name" value="Beta-gal/glucu_dom_sf"/>
</dbReference>
<keyword evidence="4 9" id="KW-0378">Hydrolase</keyword>
<dbReference type="Gene3D" id="2.120.10.10">
    <property type="match status" value="1"/>
</dbReference>
<dbReference type="CDD" id="cd15482">
    <property type="entry name" value="Sialidase_non-viral"/>
    <property type="match status" value="1"/>
</dbReference>
<dbReference type="PANTHER" id="PTHR43730:SF1">
    <property type="entry name" value="BETA-MANNOSIDASE"/>
    <property type="match status" value="1"/>
</dbReference>
<evidence type="ECO:0000259" key="8">
    <source>
        <dbReference type="Pfam" id="PF22666"/>
    </source>
</evidence>
<dbReference type="Gene3D" id="2.60.120.260">
    <property type="entry name" value="Galactose-binding domain-like"/>
    <property type="match status" value="1"/>
</dbReference>
<evidence type="ECO:0000256" key="2">
    <source>
        <dbReference type="ARBA" id="ARBA00007401"/>
    </source>
</evidence>
<dbReference type="GO" id="GO:0004567">
    <property type="term" value="F:beta-mannosidase activity"/>
    <property type="evidence" value="ECO:0007669"/>
    <property type="project" value="UniProtKB-EC"/>
</dbReference>
<evidence type="ECO:0000256" key="5">
    <source>
        <dbReference type="ARBA" id="ARBA00023295"/>
    </source>
</evidence>
<dbReference type="Pfam" id="PF00703">
    <property type="entry name" value="Glyco_hydro_2"/>
    <property type="match status" value="1"/>
</dbReference>
<dbReference type="InterPro" id="IPR036278">
    <property type="entry name" value="Sialidase_sf"/>
</dbReference>
<name>A0ABU1NSA3_9BACL</name>
<evidence type="ECO:0000313" key="10">
    <source>
        <dbReference type="Proteomes" id="UP001267290"/>
    </source>
</evidence>
<dbReference type="SUPFAM" id="SSF49303">
    <property type="entry name" value="beta-Galactosidase/glucuronidase domain"/>
    <property type="match status" value="1"/>
</dbReference>
<protein>
    <recommendedName>
        <fullName evidence="3">beta-mannosidase</fullName>
        <ecNumber evidence="3">3.2.1.25</ecNumber>
    </recommendedName>
</protein>
<dbReference type="SUPFAM" id="SSF51445">
    <property type="entry name" value="(Trans)glycosidases"/>
    <property type="match status" value="1"/>
</dbReference>
<dbReference type="InterPro" id="IPR013783">
    <property type="entry name" value="Ig-like_fold"/>
</dbReference>
<evidence type="ECO:0000256" key="1">
    <source>
        <dbReference type="ARBA" id="ARBA00000829"/>
    </source>
</evidence>
<dbReference type="EMBL" id="JAVDSB010000001">
    <property type="protein sequence ID" value="MDR6550318.1"/>
    <property type="molecule type" value="Genomic_DNA"/>
</dbReference>
<dbReference type="SUPFAM" id="SSF49785">
    <property type="entry name" value="Galactose-binding domain-like"/>
    <property type="match status" value="1"/>
</dbReference>
<sequence>MERSMLLDGTWWLEGVDPTGKSTSIGIEATVPGHVHHDLHNAGIILDPRYRMQADDCQWIEHWEWTYRREFHLEKVKEGYPVLELNGLDTFADIYLNDRLLLQADNMFRCYRIDTAGLLREGVNTLEIKFHTIAEGVKNKPFASYNAAFTNERVYVRRMQCTFGWDWVNRFVSYGIWRSVRLVFEETASIDDVFVYTKAIDPRGAALEYCLKTSRRISDQVWVEVMIVNAVGLVVWKNNKKLIGHDLSLSIDLPEPELWWPAGYGGQPLYTAITILRTESGHVLDECKNEFGIRTVRIEQLQDQPGSAEAALTMKLRTENPQWDANGDQPGSSFTLLVNGVSVYCKGANWVPCDPFPSRVADSHYEHLIRLAKEGNITMLRCWGGGIYEPESFWRWCNRLGILVCQDFLMACAVYPEDDQDWGSNLYEEIAQTIRSLRGHPSLVWWNGDNENGMYQNEDDPVYPGRKIAEQITGKLCKEWDPSRPFLPTSPFGGYPNISFTVGTAHYTGTMLEMFDYFRSHDMRDYRKYFGSLLSRFCPEFPMFGTPEVHSLLTYMSKEDLDDPSYEMLEYHTKNHPALTDFSLFRALLTLTDKLMPPSVTTIEHVRKMSYTQHELTRLVIEAYRRTRFYTSGLLFWMYNDCWPASGWSLVDYYGYPKAGYYAMKKAGKPLIASIDHDEEKGIFTFWICSDLTDQVTGNGTISVISLHESATSSERWSQKIGFTVLAGSSMVAASVPDTELLPLLDTNHVLVMEISTPFGSDRSDWFNGIPAEMNLQPSNVRMELFMNGPAGGAVRISARRGTVIAYYEARMGEGDWTKQDVIMRRSTDNGETWSDRIMLVEGTSTETYHNSSMIASRTGDTVYLFWHRNYANCFYIQSEDEGITWSDPVEITYVFKMFRNEYDWNVIGNGTGHSIQMRSGRLVIPVWLSNGGELHRPSVVSSIYSDDGGTTWERGSIVWNTNGWINPSEATVVELDDGSVMMNFRHESAERRRGVVISKDGGATWGEPYWDNQLHDPICEGSLLRIAYPETSGFSGILFSNCAFDGADNIQEHTFQTGVKFLWGSQSRRNLTIRLSVDEGKSWRYSRLLETYSGYSDLAVSSDGQTIFCLFERDWVDNQCAFTKYLSLATFNLAWLSNGEIS</sequence>
<dbReference type="InterPro" id="IPR006102">
    <property type="entry name" value="Ig-like_GH2"/>
</dbReference>
<dbReference type="Pfam" id="PF13088">
    <property type="entry name" value="BNR_2"/>
    <property type="match status" value="1"/>
</dbReference>
<dbReference type="Gene3D" id="3.20.20.80">
    <property type="entry name" value="Glycosidases"/>
    <property type="match status" value="1"/>
</dbReference>
<comment type="similarity">
    <text evidence="2">Belongs to the glycosyl hydrolase 2 family.</text>
</comment>
<comment type="caution">
    <text evidence="9">The sequence shown here is derived from an EMBL/GenBank/DDBJ whole genome shotgun (WGS) entry which is preliminary data.</text>
</comment>
<dbReference type="InterPro" id="IPR008979">
    <property type="entry name" value="Galactose-bd-like_sf"/>
</dbReference>
<organism evidence="9 10">
    <name type="scientific">Paenibacillus qinlingensis</name>
    <dbReference type="NCBI Taxonomy" id="1837343"/>
    <lineage>
        <taxon>Bacteria</taxon>
        <taxon>Bacillati</taxon>
        <taxon>Bacillota</taxon>
        <taxon>Bacilli</taxon>
        <taxon>Bacillales</taxon>
        <taxon>Paenibacillaceae</taxon>
        <taxon>Paenibacillus</taxon>
    </lineage>
</organism>
<evidence type="ECO:0000256" key="4">
    <source>
        <dbReference type="ARBA" id="ARBA00022801"/>
    </source>
</evidence>
<evidence type="ECO:0000313" key="9">
    <source>
        <dbReference type="EMBL" id="MDR6550318.1"/>
    </source>
</evidence>
<feature type="domain" description="Glycoside hydrolase family 2 immunoglobulin-like beta-sandwich" evidence="6">
    <location>
        <begin position="189"/>
        <end position="294"/>
    </location>
</feature>
<accession>A0ABU1NSA3</accession>
<dbReference type="SUPFAM" id="SSF50939">
    <property type="entry name" value="Sialidases"/>
    <property type="match status" value="1"/>
</dbReference>
<proteinExistence type="inferred from homology"/>
<dbReference type="Proteomes" id="UP001267290">
    <property type="component" value="Unassembled WGS sequence"/>
</dbReference>
<keyword evidence="10" id="KW-1185">Reference proteome</keyword>
<evidence type="ECO:0000256" key="3">
    <source>
        <dbReference type="ARBA" id="ARBA00012754"/>
    </source>
</evidence>
<comment type="catalytic activity">
    <reaction evidence="1">
        <text>Hydrolysis of terminal, non-reducing beta-D-mannose residues in beta-D-mannosides.</text>
        <dbReference type="EC" id="3.2.1.25"/>
    </reaction>
</comment>
<dbReference type="Pfam" id="PF22666">
    <property type="entry name" value="Glyco_hydro_2_N2"/>
    <property type="match status" value="1"/>
</dbReference>
<dbReference type="Gene3D" id="2.60.40.10">
    <property type="entry name" value="Immunoglobulins"/>
    <property type="match status" value="1"/>
</dbReference>
<gene>
    <name evidence="9" type="ORF">J2736_001501</name>
</gene>
<dbReference type="RefSeq" id="WP_310224878.1">
    <property type="nucleotide sequence ID" value="NZ_JAVDSB010000001.1"/>
</dbReference>
<keyword evidence="5 9" id="KW-0326">Glycosidase</keyword>
<dbReference type="InterPro" id="IPR054593">
    <property type="entry name" value="Beta-mannosidase-like_N2"/>
</dbReference>
<dbReference type="PANTHER" id="PTHR43730">
    <property type="entry name" value="BETA-MANNOSIDASE"/>
    <property type="match status" value="1"/>
</dbReference>
<feature type="domain" description="Sialidase" evidence="7">
    <location>
        <begin position="803"/>
        <end position="1106"/>
    </location>
</feature>
<dbReference type="InterPro" id="IPR011040">
    <property type="entry name" value="Sialidase"/>
</dbReference>
<dbReference type="InterPro" id="IPR050887">
    <property type="entry name" value="Beta-mannosidase_GH2"/>
</dbReference>
<dbReference type="InterPro" id="IPR017853">
    <property type="entry name" value="GH"/>
</dbReference>
<feature type="domain" description="Beta-mannosidase-like galactose-binding" evidence="8">
    <location>
        <begin position="26"/>
        <end position="178"/>
    </location>
</feature>
<dbReference type="EC" id="3.2.1.25" evidence="3"/>
<evidence type="ECO:0000259" key="6">
    <source>
        <dbReference type="Pfam" id="PF00703"/>
    </source>
</evidence>